<organism evidence="1 2">
    <name type="scientific">Dentiscutata heterogama</name>
    <dbReference type="NCBI Taxonomy" id="1316150"/>
    <lineage>
        <taxon>Eukaryota</taxon>
        <taxon>Fungi</taxon>
        <taxon>Fungi incertae sedis</taxon>
        <taxon>Mucoromycota</taxon>
        <taxon>Glomeromycotina</taxon>
        <taxon>Glomeromycetes</taxon>
        <taxon>Diversisporales</taxon>
        <taxon>Gigasporaceae</taxon>
        <taxon>Dentiscutata</taxon>
    </lineage>
</organism>
<proteinExistence type="predicted"/>
<comment type="caution">
    <text evidence="1">The sequence shown here is derived from an EMBL/GenBank/DDBJ whole genome shotgun (WGS) entry which is preliminary data.</text>
</comment>
<protein>
    <submittedName>
        <fullName evidence="1">16130_t:CDS:1</fullName>
    </submittedName>
</protein>
<evidence type="ECO:0000313" key="1">
    <source>
        <dbReference type="EMBL" id="CAG8637183.1"/>
    </source>
</evidence>
<evidence type="ECO:0000313" key="2">
    <source>
        <dbReference type="Proteomes" id="UP000789702"/>
    </source>
</evidence>
<gene>
    <name evidence="1" type="ORF">DHETER_LOCUS8664</name>
</gene>
<keyword evidence="2" id="KW-1185">Reference proteome</keyword>
<sequence length="181" mass="21408">NKWNVSKIKSAGLSKNLNSEHPFFLDLHRTYADYLNSKTALINKKLEFYNSISYSILEENQDPIQIKLKVGDFVELLEETEGIAYAKIEFIFRHQANNDQYHAFFLFNWFQATNNLDPILGCPLYNIQKPEDSRWLRIFPINFVDHTPCVHFIHNCTNTCMTKHDETNQSYILNKFYYNVV</sequence>
<dbReference type="EMBL" id="CAJVPU010014066">
    <property type="protein sequence ID" value="CAG8637183.1"/>
    <property type="molecule type" value="Genomic_DNA"/>
</dbReference>
<dbReference type="Proteomes" id="UP000789702">
    <property type="component" value="Unassembled WGS sequence"/>
</dbReference>
<feature type="non-terminal residue" evidence="1">
    <location>
        <position position="1"/>
    </location>
</feature>
<accession>A0ACA9N761</accession>
<reference evidence="1" key="1">
    <citation type="submission" date="2021-06" db="EMBL/GenBank/DDBJ databases">
        <authorList>
            <person name="Kallberg Y."/>
            <person name="Tangrot J."/>
            <person name="Rosling A."/>
        </authorList>
    </citation>
    <scope>NUCLEOTIDE SEQUENCE</scope>
    <source>
        <strain evidence="1">IL203A</strain>
    </source>
</reference>
<name>A0ACA9N761_9GLOM</name>